<evidence type="ECO:0000313" key="4">
    <source>
        <dbReference type="Proteomes" id="UP000291832"/>
    </source>
</evidence>
<keyword evidence="1 3" id="KW-0238">DNA-binding</keyword>
<dbReference type="InterPro" id="IPR018060">
    <property type="entry name" value="HTH_AraC"/>
</dbReference>
<proteinExistence type="predicted"/>
<gene>
    <name evidence="3" type="ORF">EV139_0572</name>
</gene>
<evidence type="ECO:0000259" key="2">
    <source>
        <dbReference type="PROSITE" id="PS01124"/>
    </source>
</evidence>
<feature type="domain" description="HTH araC/xylS-type" evidence="2">
    <location>
        <begin position="255"/>
        <end position="344"/>
    </location>
</feature>
<dbReference type="Pfam" id="PF12625">
    <property type="entry name" value="Arabinose_bd"/>
    <property type="match status" value="1"/>
</dbReference>
<dbReference type="Proteomes" id="UP000291832">
    <property type="component" value="Unassembled WGS sequence"/>
</dbReference>
<evidence type="ECO:0000256" key="1">
    <source>
        <dbReference type="ARBA" id="ARBA00023125"/>
    </source>
</evidence>
<dbReference type="AlphaFoldDB" id="A0A4Q7U9E0"/>
<comment type="caution">
    <text evidence="3">The sequence shown here is derived from an EMBL/GenBank/DDBJ whole genome shotgun (WGS) entry which is preliminary data.</text>
</comment>
<dbReference type="GO" id="GO:0000976">
    <property type="term" value="F:transcription cis-regulatory region binding"/>
    <property type="evidence" value="ECO:0007669"/>
    <property type="project" value="TreeGrafter"/>
</dbReference>
<reference evidence="3 4" key="1">
    <citation type="journal article" date="2015" name="Stand. Genomic Sci.">
        <title>Genomic Encyclopedia of Bacterial and Archaeal Type Strains, Phase III: the genomes of soil and plant-associated and newly described type strains.</title>
        <authorList>
            <person name="Whitman W.B."/>
            <person name="Woyke T."/>
            <person name="Klenk H.P."/>
            <person name="Zhou Y."/>
            <person name="Lilburn T.G."/>
            <person name="Beck B.J."/>
            <person name="De Vos P."/>
            <person name="Vandamme P."/>
            <person name="Eisen J.A."/>
            <person name="Garrity G."/>
            <person name="Hugenholtz P."/>
            <person name="Kyrpides N.C."/>
        </authorList>
    </citation>
    <scope>NUCLEOTIDE SEQUENCE [LARGE SCALE GENOMIC DNA]</scope>
    <source>
        <strain evidence="3 4">RF6</strain>
    </source>
</reference>
<dbReference type="PANTHER" id="PTHR47894:SF1">
    <property type="entry name" value="HTH-TYPE TRANSCRIPTIONAL REGULATOR VQSM"/>
    <property type="match status" value="1"/>
</dbReference>
<dbReference type="SMART" id="SM00342">
    <property type="entry name" value="HTH_ARAC"/>
    <property type="match status" value="1"/>
</dbReference>
<dbReference type="Gene3D" id="1.10.10.60">
    <property type="entry name" value="Homeodomain-like"/>
    <property type="match status" value="1"/>
</dbReference>
<dbReference type="RefSeq" id="WP_198677421.1">
    <property type="nucleotide sequence ID" value="NZ_QYAG01000005.1"/>
</dbReference>
<dbReference type="InterPro" id="IPR032687">
    <property type="entry name" value="AraC-type_N"/>
</dbReference>
<keyword evidence="4" id="KW-1185">Reference proteome</keyword>
<accession>A0A4Q7U9E0</accession>
<dbReference type="PROSITE" id="PS01124">
    <property type="entry name" value="HTH_ARAC_FAMILY_2"/>
    <property type="match status" value="1"/>
</dbReference>
<name>A0A4Q7U9E0_9MICO</name>
<organism evidence="3 4">
    <name type="scientific">Leucobacter luti</name>
    <dbReference type="NCBI Taxonomy" id="340320"/>
    <lineage>
        <taxon>Bacteria</taxon>
        <taxon>Bacillati</taxon>
        <taxon>Actinomycetota</taxon>
        <taxon>Actinomycetes</taxon>
        <taxon>Micrococcales</taxon>
        <taxon>Microbacteriaceae</taxon>
        <taxon>Leucobacter</taxon>
    </lineage>
</organism>
<dbReference type="EMBL" id="SHKI01000002">
    <property type="protein sequence ID" value="RZT68842.1"/>
    <property type="molecule type" value="Genomic_DNA"/>
</dbReference>
<evidence type="ECO:0000313" key="3">
    <source>
        <dbReference type="EMBL" id="RZT68842.1"/>
    </source>
</evidence>
<sequence>MQHEDALGHRPGRSGQYPEVTAPVARRAVDAELVRITVTVATRAGYHLGPALASAGISPESLGFPDVRISVAQAHAFVAAAQTTVPDLGLLVGARQTITQWGLLGLAMLSADSVRLALRTGLRYRALAGALAEVRLETDRAGVSLTAEPLPGLERVSRFVVEELFASVAGLLRYATGSLTGLSAEFAFPPPTQLELARRTFGANLGYRRPASRLRLSRGVLDRRLATADAFCRAKTTALLDAELVLRHRSHGFIARVEALLAARVAQAPPIAAVARHFHLSERTLRRRLADGGTTYRLLLDGVRRERARQLLAAGQLSADQVARACGFSDDRSLRRAQRRWGDS</sequence>
<dbReference type="Pfam" id="PF12833">
    <property type="entry name" value="HTH_18"/>
    <property type="match status" value="1"/>
</dbReference>
<dbReference type="GO" id="GO:0003700">
    <property type="term" value="F:DNA-binding transcription factor activity"/>
    <property type="evidence" value="ECO:0007669"/>
    <property type="project" value="InterPro"/>
</dbReference>
<dbReference type="PANTHER" id="PTHR47894">
    <property type="entry name" value="HTH-TYPE TRANSCRIPTIONAL REGULATOR GADX"/>
    <property type="match status" value="1"/>
</dbReference>
<protein>
    <submittedName>
        <fullName evidence="3">AraC-like DNA-binding protein</fullName>
    </submittedName>
</protein>
<dbReference type="GO" id="GO:0005829">
    <property type="term" value="C:cytosol"/>
    <property type="evidence" value="ECO:0007669"/>
    <property type="project" value="TreeGrafter"/>
</dbReference>